<gene>
    <name evidence="3" type="ORF">JIG36_42140</name>
</gene>
<dbReference type="PANTHER" id="PTHR44103:SF1">
    <property type="entry name" value="PROPROTEIN CONVERTASE P"/>
    <property type="match status" value="1"/>
</dbReference>
<dbReference type="Gene3D" id="2.130.10.130">
    <property type="entry name" value="Integrin alpha, N-terminal"/>
    <property type="match status" value="2"/>
</dbReference>
<keyword evidence="1 2" id="KW-0732">Signal</keyword>
<accession>A0ABS2AQH5</accession>
<dbReference type="Pfam" id="PF13517">
    <property type="entry name" value="FG-GAP_3"/>
    <property type="match status" value="2"/>
</dbReference>
<feature type="signal peptide" evidence="2">
    <location>
        <begin position="1"/>
        <end position="26"/>
    </location>
</feature>
<evidence type="ECO:0000313" key="3">
    <source>
        <dbReference type="EMBL" id="MBM2622124.1"/>
    </source>
</evidence>
<evidence type="ECO:0000313" key="4">
    <source>
        <dbReference type="Proteomes" id="UP000632138"/>
    </source>
</evidence>
<dbReference type="InterPro" id="IPR028994">
    <property type="entry name" value="Integrin_alpha_N"/>
</dbReference>
<comment type="caution">
    <text evidence="3">The sequence shown here is derived from an EMBL/GenBank/DDBJ whole genome shotgun (WGS) entry which is preliminary data.</text>
</comment>
<organism evidence="3 4">
    <name type="scientific">Paractinoplanes ovalisporus</name>
    <dbReference type="NCBI Taxonomy" id="2810368"/>
    <lineage>
        <taxon>Bacteria</taxon>
        <taxon>Bacillati</taxon>
        <taxon>Actinomycetota</taxon>
        <taxon>Actinomycetes</taxon>
        <taxon>Micromonosporales</taxon>
        <taxon>Micromonosporaceae</taxon>
        <taxon>Paractinoplanes</taxon>
    </lineage>
</organism>
<evidence type="ECO:0000256" key="1">
    <source>
        <dbReference type="ARBA" id="ARBA00022729"/>
    </source>
</evidence>
<dbReference type="EMBL" id="JAENHP010000023">
    <property type="protein sequence ID" value="MBM2622124.1"/>
    <property type="molecule type" value="Genomic_DNA"/>
</dbReference>
<protein>
    <submittedName>
        <fullName evidence="3">VCBS repeat-containing protein</fullName>
    </submittedName>
</protein>
<dbReference type="SUPFAM" id="SSF69318">
    <property type="entry name" value="Integrin alpha N-terminal domain"/>
    <property type="match status" value="1"/>
</dbReference>
<sequence>MRRTLAATVGGLVAAVGLVAPGIAQAAEPPSEVRVIPAPSYPVYPTDRIAFAGETGFLHQRAANRPWVWTTYADRQTTPVTSLPNTFSATPAGGDTMVFLGGVPSHPATSTTQPALNLATNTWRDVPVSSNVQLTRLLGNSAAVAISSGTPPTAELRRIAADGSWTSAPITGVPTGTTGLTIVAGDDTGAVLRVVHPDGPRYGLVDAAAGRMALLPAGVLPANVTTLTKDRIGLFTSTSAQSLSRAAVLDGTATVPGTIEFLTTVPLGLARLAGDDVIVTPSTGATNKTVLRYSVGSSTPVQVVPRGESASAQAPDGVLFVGGTDIGDYAVRKVTASDQSVVLPLVAPLVNAGVTLASGVVRHTVAMPLPSEKPEYRHFAEQIGPGEPTTGSPVADGALVNPTPCQTDAVCVRMIDGADTGSAYLDGITTGDFVTTAYLRSSPTGGATINIRSDAKLVDASPTHRLLSFGNYQLAYRTDGSSIQLTGAPASALWFDTLWRANATGQIENWNLRADTPSAGPQPITTGSSCTKTEVQATGKHLYWTCGANGPAGVVEIDGGKRIDVPAGQYLLGDNFLVRHDANGALVRLDLTGGTLGEPATLATFARGELTDDRNITWAVDKFGGNVAWVDADNAVHIVDPGVTTSAPAAGSVSASSETDLPGNFLVIAKLTRPVTATRLTITQVRSDSVVARLSGGAARVTTTYQWNGQVNGKPAVQGTYRWSLAATADGREVTVANGTTYIDCGGTPTLHSYDCTGQPTILGLTSASTGQGRWLLTRVGGTVVANGPAEALSGLSGLVPFGDINGDNRNDLLIRRSDGSMRAYFGRDALPFSGAQSIAISGNWNSYDALIHTGDLNGDGFADLIARDRASGALFVFGGTAEGDLSGSVKIAGGYKGYSRFVGNGDINGDGKADLMMQLDSNSTMYALYGNGDGTFQSGLKIVGTGWLGYSTVIGAGDLNEDGKNDLVLRDTAGNLFRRLGTGQGTFGDRAQYGSGYQQYSGLY</sequence>
<dbReference type="PANTHER" id="PTHR44103">
    <property type="entry name" value="PROPROTEIN CONVERTASE P"/>
    <property type="match status" value="1"/>
</dbReference>
<keyword evidence="4" id="KW-1185">Reference proteome</keyword>
<reference evidence="3 4" key="1">
    <citation type="submission" date="2021-01" db="EMBL/GenBank/DDBJ databases">
        <title>Actinoplanes sp. nov. LDG1-06 isolated from lichen.</title>
        <authorList>
            <person name="Saeng-In P."/>
            <person name="Phongsopitanun W."/>
            <person name="Kanchanasin P."/>
            <person name="Yuki M."/>
            <person name="Kudo T."/>
            <person name="Ohkuma M."/>
            <person name="Tanasupawat S."/>
        </authorList>
    </citation>
    <scope>NUCLEOTIDE SEQUENCE [LARGE SCALE GENOMIC DNA]</scope>
    <source>
        <strain evidence="3 4">LDG1-06</strain>
    </source>
</reference>
<dbReference type="Proteomes" id="UP000632138">
    <property type="component" value="Unassembled WGS sequence"/>
</dbReference>
<dbReference type="RefSeq" id="WP_203382455.1">
    <property type="nucleotide sequence ID" value="NZ_JAENHP010000023.1"/>
</dbReference>
<feature type="chain" id="PRO_5046424323" evidence="2">
    <location>
        <begin position="27"/>
        <end position="1005"/>
    </location>
</feature>
<proteinExistence type="predicted"/>
<name>A0ABS2AQH5_9ACTN</name>
<evidence type="ECO:0000256" key="2">
    <source>
        <dbReference type="SAM" id="SignalP"/>
    </source>
</evidence>
<dbReference type="InterPro" id="IPR013517">
    <property type="entry name" value="FG-GAP"/>
</dbReference>